<keyword evidence="2" id="KW-1185">Reference proteome</keyword>
<proteinExistence type="predicted"/>
<dbReference type="OrthoDB" id="5769065at2"/>
<evidence type="ECO:0000313" key="2">
    <source>
        <dbReference type="Proteomes" id="UP000228621"/>
    </source>
</evidence>
<dbReference type="Proteomes" id="UP000228621">
    <property type="component" value="Unassembled WGS sequence"/>
</dbReference>
<name>A0A2A5JKY1_PSEO7</name>
<reference evidence="2" key="1">
    <citation type="journal article" date="2019" name="Genome Announc.">
        <title>Draft Genome Sequence of Pseudoalteromonas piscicida Strain 36Y ROTHPW, an Hypersaline Seawater Isolate from the South Coast of Sonora, Mexico.</title>
        <authorList>
            <person name="Sanchez-Diaz R."/>
            <person name="Molina-Garza Z.J."/>
            <person name="Cruz-Suarez L.E."/>
            <person name="Selvin J."/>
            <person name="Kiran G.S."/>
            <person name="Ibarra-Gamez J.C."/>
            <person name="Gomez-Gil B."/>
            <person name="Galaviz-Silva L."/>
        </authorList>
    </citation>
    <scope>NUCLEOTIDE SEQUENCE [LARGE SCALE GENOMIC DNA]</scope>
    <source>
        <strain evidence="2">36Y_RITHPW</strain>
    </source>
</reference>
<accession>A0A2A5JKY1</accession>
<dbReference type="RefSeq" id="WP_099643696.1">
    <property type="nucleotide sequence ID" value="NZ_NKHF01000098.1"/>
</dbReference>
<comment type="caution">
    <text evidence="1">The sequence shown here is derived from an EMBL/GenBank/DDBJ whole genome shotgun (WGS) entry which is preliminary data.</text>
</comment>
<protein>
    <submittedName>
        <fullName evidence="1">Uncharacterized protein</fullName>
    </submittedName>
</protein>
<dbReference type="EMBL" id="NKHF01000098">
    <property type="protein sequence ID" value="PCK30112.1"/>
    <property type="molecule type" value="Genomic_DNA"/>
</dbReference>
<evidence type="ECO:0000313" key="1">
    <source>
        <dbReference type="EMBL" id="PCK30112.1"/>
    </source>
</evidence>
<sequence>MITIIITPFGFVTMQLATLLKTYRATLNRHCQRPQLEAPLLVAEYISAGIDMAKWYERHNNPLLQELYLKNTLSELLEHIADPLVETAIRKQCMDQLFKPLLALKRFYKYHHDSSRQFLKIQRDACQTCQQFNPFH</sequence>
<organism evidence="1 2">
    <name type="scientific">Pseudoalteromonas piscicida</name>
    <dbReference type="NCBI Taxonomy" id="43662"/>
    <lineage>
        <taxon>Bacteria</taxon>
        <taxon>Pseudomonadati</taxon>
        <taxon>Pseudomonadota</taxon>
        <taxon>Gammaproteobacteria</taxon>
        <taxon>Alteromonadales</taxon>
        <taxon>Pseudoalteromonadaceae</taxon>
        <taxon>Pseudoalteromonas</taxon>
    </lineage>
</organism>
<dbReference type="AlphaFoldDB" id="A0A2A5JKY1"/>
<gene>
    <name evidence="1" type="ORF">CEX98_19570</name>
</gene>